<dbReference type="RefSeq" id="WP_191319166.1">
    <property type="nucleotide sequence ID" value="NZ_BNCG01000006.1"/>
</dbReference>
<dbReference type="Gene3D" id="3.40.50.620">
    <property type="entry name" value="HUPs"/>
    <property type="match status" value="1"/>
</dbReference>
<dbReference type="EMBL" id="JBHRYC010000077">
    <property type="protein sequence ID" value="MFC3638803.1"/>
    <property type="molecule type" value="Genomic_DNA"/>
</dbReference>
<evidence type="ECO:0000313" key="3">
    <source>
        <dbReference type="Proteomes" id="UP001595704"/>
    </source>
</evidence>
<feature type="transmembrane region" description="Helical" evidence="1">
    <location>
        <begin position="158"/>
        <end position="177"/>
    </location>
</feature>
<protein>
    <recommendedName>
        <fullName evidence="4">Cytidyltransferase-like domain-containing protein</fullName>
    </recommendedName>
</protein>
<name>A0ABV7UKJ0_9HYPH</name>
<organism evidence="2 3">
    <name type="scientific">Camelimonas fluminis</name>
    <dbReference type="NCBI Taxonomy" id="1576911"/>
    <lineage>
        <taxon>Bacteria</taxon>
        <taxon>Pseudomonadati</taxon>
        <taxon>Pseudomonadota</taxon>
        <taxon>Alphaproteobacteria</taxon>
        <taxon>Hyphomicrobiales</taxon>
        <taxon>Chelatococcaceae</taxon>
        <taxon>Camelimonas</taxon>
    </lineage>
</organism>
<feature type="transmembrane region" description="Helical" evidence="1">
    <location>
        <begin position="67"/>
        <end position="89"/>
    </location>
</feature>
<sequence length="410" mass="44056">MPSVRLAACVGVIMYLSYAWGHAAWSNLALVSVSVIVCLLLPAYSRVSNRVEELVNHRWAVVTFGRLGRFAAQYLFNVAVFGAFLAGGVVPDAGFRGLGGVAGAALLTTLASQGVQYMALALYNRGVGDQNRNVLAALSINIVATALSTTGAPLFRHVMVIMGCGFGGLVFGLGVLSDLRGHWFPRRGIGVFFGTFNPFHVTHVDIIRQALDGRGLAKVIVHPTVVPRLHARALEKGEIAIIGNDGGLDVMERTAKADAHVNYFPTGKRFYPPQTRRALIAIALAEAGLAGRVEVLWLPEVYRDHGFHGVIARIRKLHPGVPLHGLHGSDLGGMWVRSIYDECGWIYPMPVRRRNNVSATAIRNGAAGMTTPVVGEVIARLREGVASFATAGVTFQNSNGLLSVRDRHDA</sequence>
<evidence type="ECO:0000313" key="2">
    <source>
        <dbReference type="EMBL" id="MFC3638803.1"/>
    </source>
</evidence>
<comment type="caution">
    <text evidence="2">The sequence shown here is derived from an EMBL/GenBank/DDBJ whole genome shotgun (WGS) entry which is preliminary data.</text>
</comment>
<dbReference type="SUPFAM" id="SSF52374">
    <property type="entry name" value="Nucleotidylyl transferase"/>
    <property type="match status" value="1"/>
</dbReference>
<keyword evidence="1" id="KW-1133">Transmembrane helix</keyword>
<keyword evidence="1" id="KW-0812">Transmembrane</keyword>
<evidence type="ECO:0000256" key="1">
    <source>
        <dbReference type="SAM" id="Phobius"/>
    </source>
</evidence>
<gene>
    <name evidence="2" type="ORF">ACFONL_15775</name>
</gene>
<reference evidence="3" key="1">
    <citation type="journal article" date="2019" name="Int. J. Syst. Evol. Microbiol.">
        <title>The Global Catalogue of Microorganisms (GCM) 10K type strain sequencing project: providing services to taxonomists for standard genome sequencing and annotation.</title>
        <authorList>
            <consortium name="The Broad Institute Genomics Platform"/>
            <consortium name="The Broad Institute Genome Sequencing Center for Infectious Disease"/>
            <person name="Wu L."/>
            <person name="Ma J."/>
        </authorList>
    </citation>
    <scope>NUCLEOTIDE SEQUENCE [LARGE SCALE GENOMIC DNA]</scope>
    <source>
        <strain evidence="3">KCTC 42282</strain>
    </source>
</reference>
<feature type="transmembrane region" description="Helical" evidence="1">
    <location>
        <begin position="101"/>
        <end position="122"/>
    </location>
</feature>
<dbReference type="Proteomes" id="UP001595704">
    <property type="component" value="Unassembled WGS sequence"/>
</dbReference>
<keyword evidence="1" id="KW-0472">Membrane</keyword>
<feature type="transmembrane region" description="Helical" evidence="1">
    <location>
        <begin position="29"/>
        <end position="47"/>
    </location>
</feature>
<accession>A0ABV7UKJ0</accession>
<keyword evidence="3" id="KW-1185">Reference proteome</keyword>
<dbReference type="InterPro" id="IPR014729">
    <property type="entry name" value="Rossmann-like_a/b/a_fold"/>
</dbReference>
<evidence type="ECO:0008006" key="4">
    <source>
        <dbReference type="Google" id="ProtNLM"/>
    </source>
</evidence>
<proteinExistence type="predicted"/>
<feature type="transmembrane region" description="Helical" evidence="1">
    <location>
        <begin position="134"/>
        <end position="152"/>
    </location>
</feature>